<keyword evidence="1" id="KW-0472">Membrane</keyword>
<proteinExistence type="predicted"/>
<accession>A0A9D2GXQ0</accession>
<name>A0A9D2GXQ0_9BACE</name>
<feature type="transmembrane region" description="Helical" evidence="1">
    <location>
        <begin position="383"/>
        <end position="408"/>
    </location>
</feature>
<feature type="transmembrane region" description="Helical" evidence="1">
    <location>
        <begin position="552"/>
        <end position="574"/>
    </location>
</feature>
<evidence type="ECO:0000313" key="2">
    <source>
        <dbReference type="EMBL" id="HIZ90896.1"/>
    </source>
</evidence>
<keyword evidence="1" id="KW-1133">Transmembrane helix</keyword>
<feature type="transmembrane region" description="Helical" evidence="1">
    <location>
        <begin position="680"/>
        <end position="697"/>
    </location>
</feature>
<dbReference type="Proteomes" id="UP000824108">
    <property type="component" value="Unassembled WGS sequence"/>
</dbReference>
<reference evidence="2" key="1">
    <citation type="journal article" date="2021" name="PeerJ">
        <title>Extensive microbial diversity within the chicken gut microbiome revealed by metagenomics and culture.</title>
        <authorList>
            <person name="Gilroy R."/>
            <person name="Ravi A."/>
            <person name="Getino M."/>
            <person name="Pursley I."/>
            <person name="Horton D.L."/>
            <person name="Alikhan N.F."/>
            <person name="Baker D."/>
            <person name="Gharbi K."/>
            <person name="Hall N."/>
            <person name="Watson M."/>
            <person name="Adriaenssens E.M."/>
            <person name="Foster-Nyarko E."/>
            <person name="Jarju S."/>
            <person name="Secka A."/>
            <person name="Antonio M."/>
            <person name="Oren A."/>
            <person name="Chaudhuri R.R."/>
            <person name="La Ragione R."/>
            <person name="Hildebrand F."/>
            <person name="Pallen M.J."/>
        </authorList>
    </citation>
    <scope>NUCLEOTIDE SEQUENCE</scope>
    <source>
        <strain evidence="2">CHK118-2852</strain>
    </source>
</reference>
<gene>
    <name evidence="2" type="ORF">H9807_02045</name>
</gene>
<dbReference type="InterPro" id="IPR008984">
    <property type="entry name" value="SMAD_FHA_dom_sf"/>
</dbReference>
<dbReference type="EMBL" id="DXAV01000019">
    <property type="protein sequence ID" value="HIZ90896.1"/>
    <property type="molecule type" value="Genomic_DNA"/>
</dbReference>
<reference evidence="2" key="2">
    <citation type="submission" date="2021-04" db="EMBL/GenBank/DDBJ databases">
        <authorList>
            <person name="Gilroy R."/>
        </authorList>
    </citation>
    <scope>NUCLEOTIDE SEQUENCE</scope>
    <source>
        <strain evidence="2">CHK118-2852</strain>
    </source>
</reference>
<evidence type="ECO:0000313" key="3">
    <source>
        <dbReference type="Proteomes" id="UP000824108"/>
    </source>
</evidence>
<feature type="transmembrane region" description="Helical" evidence="1">
    <location>
        <begin position="622"/>
        <end position="640"/>
    </location>
</feature>
<dbReference type="CDD" id="cd16448">
    <property type="entry name" value="RING-H2"/>
    <property type="match status" value="1"/>
</dbReference>
<protein>
    <submittedName>
        <fullName evidence="2">E3 ubiquitin protein ligase</fullName>
    </submittedName>
</protein>
<feature type="transmembrane region" description="Helical" evidence="1">
    <location>
        <begin position="586"/>
        <end position="610"/>
    </location>
</feature>
<evidence type="ECO:0000256" key="1">
    <source>
        <dbReference type="SAM" id="Phobius"/>
    </source>
</evidence>
<keyword evidence="1" id="KW-0812">Transmembrane</keyword>
<dbReference type="AlphaFoldDB" id="A0A9D2GXQ0"/>
<organism evidence="2 3">
    <name type="scientific">Candidatus Bacteroides merdavium</name>
    <dbReference type="NCBI Taxonomy" id="2838472"/>
    <lineage>
        <taxon>Bacteria</taxon>
        <taxon>Pseudomonadati</taxon>
        <taxon>Bacteroidota</taxon>
        <taxon>Bacteroidia</taxon>
        <taxon>Bacteroidales</taxon>
        <taxon>Bacteroidaceae</taxon>
        <taxon>Bacteroides</taxon>
    </lineage>
</organism>
<sequence>MNNRHTILFLLTFILILSGCNNLTSNNEEYKKDVNINITKIEFEPDHKHFRLDVEINDTLTDQLLSTSADSIHFKTEEFLKGNIYDPKTQPQLISYENLKLKEIAKLKLDALFLIDLTLDSTAISQQYQIIKNLKRLFALEHLHVAFMKNEKVTPTMIATDYVLNNYFKSEPGRKYLYRAISHKIDEFKNDSSEYVKNAKENISTAPLASTRKIMFVFSDAKVYEHNKPIDPKHFELQHQIAQQIDTTMKLPIFYFNLKKQNDSEEQTKEQSEQSKLTDEEAQNFLAVLCQKSGGKYINAFNQKLKLNDILHLFTKDYIDYVFTFVNPDYKIYRGMERKLQIGCYSGDSLIASDYIYYNVGSVYNPIIVNGATTLQIILQGCFLGILTIIIIYLIFQFVTPCISYWLFKRKYVTRYTGRNMSYNGMLIEQSCYFCKAPFVEGDEIVAKCKHILHKSCWDENEYKCPEYGRHCKHGSHYYNRKNLFDPHNASFYLIWIIAGAFAGLVAWIYFTANAHHNENLLLVRLIHLIFNVNPSSPEAITLMDEYGSHLFFLPFYGLTIGFSLTLSLSLLTTHGRWLWKRTLQIAAKAIIGGLFSYLAFFIGCVISITLNFKDNSFLIDWIPWMLSGFIIAATVSYGTDIKLKKALIGAAISIIFGLGSMYIWSYGFNSQVDTREFQLLSYMIYCIGFAISVAATSPKSEHYFLRVEGPIKEMDIAVYKWMNSHEQGKTISIGKSVNCDLQMTWDITSPIAPEQAEVKMINGYLYLTALEEGVVFDKKPLKTNVRKKLYHGTKFVIGKTTFTYLEKDL</sequence>
<feature type="transmembrane region" description="Helical" evidence="1">
    <location>
        <begin position="647"/>
        <end position="668"/>
    </location>
</feature>
<dbReference type="CDD" id="cd00060">
    <property type="entry name" value="FHA"/>
    <property type="match status" value="1"/>
</dbReference>
<dbReference type="PROSITE" id="PS51257">
    <property type="entry name" value="PROKAR_LIPOPROTEIN"/>
    <property type="match status" value="1"/>
</dbReference>
<comment type="caution">
    <text evidence="2">The sequence shown here is derived from an EMBL/GenBank/DDBJ whole genome shotgun (WGS) entry which is preliminary data.</text>
</comment>
<dbReference type="SUPFAM" id="SSF49879">
    <property type="entry name" value="SMAD/FHA domain"/>
    <property type="match status" value="1"/>
</dbReference>
<feature type="transmembrane region" description="Helical" evidence="1">
    <location>
        <begin position="490"/>
        <end position="511"/>
    </location>
</feature>